<evidence type="ECO:0000313" key="2">
    <source>
        <dbReference type="EMBL" id="NYF50790.1"/>
    </source>
</evidence>
<comment type="caution">
    <text evidence="2">The sequence shown here is derived from an EMBL/GenBank/DDBJ whole genome shotgun (WGS) entry which is preliminary data.</text>
</comment>
<gene>
    <name evidence="2" type="ORF">HDF12_001155</name>
</gene>
<dbReference type="EMBL" id="JACCCV010000001">
    <property type="protein sequence ID" value="NYF50790.1"/>
    <property type="molecule type" value="Genomic_DNA"/>
</dbReference>
<sequence>MHGPFEQVALFRSERLDAAPLAYVEQCFAEKFPVSSVNQRMRRQDLSETRKRPSGS</sequence>
<accession>A0A7Y9T8U7</accession>
<feature type="compositionally biased region" description="Basic and acidic residues" evidence="1">
    <location>
        <begin position="42"/>
        <end position="56"/>
    </location>
</feature>
<reference evidence="2 3" key="1">
    <citation type="submission" date="2020-07" db="EMBL/GenBank/DDBJ databases">
        <title>Genomic Encyclopedia of Type Strains, Phase IV (KMG-V): Genome sequencing to study the core and pangenomes of soil and plant-associated prokaryotes.</title>
        <authorList>
            <person name="Whitman W."/>
        </authorList>
    </citation>
    <scope>NUCLEOTIDE SEQUENCE [LARGE SCALE GENOMIC DNA]</scope>
    <source>
        <strain evidence="2 3">M8UP30</strain>
    </source>
</reference>
<dbReference type="AlphaFoldDB" id="A0A7Y9T8U7"/>
<dbReference type="Proteomes" id="UP000534186">
    <property type="component" value="Unassembled WGS sequence"/>
</dbReference>
<evidence type="ECO:0000313" key="3">
    <source>
        <dbReference type="Proteomes" id="UP000534186"/>
    </source>
</evidence>
<protein>
    <submittedName>
        <fullName evidence="2">Uncharacterized protein</fullName>
    </submittedName>
</protein>
<name>A0A7Y9T8U7_9BACT</name>
<proteinExistence type="predicted"/>
<organism evidence="2 3">
    <name type="scientific">Tunturiibacter lichenicola</name>
    <dbReference type="NCBI Taxonomy" id="2051959"/>
    <lineage>
        <taxon>Bacteria</taxon>
        <taxon>Pseudomonadati</taxon>
        <taxon>Acidobacteriota</taxon>
        <taxon>Terriglobia</taxon>
        <taxon>Terriglobales</taxon>
        <taxon>Acidobacteriaceae</taxon>
        <taxon>Tunturiibacter</taxon>
    </lineage>
</organism>
<feature type="region of interest" description="Disordered" evidence="1">
    <location>
        <begin position="37"/>
        <end position="56"/>
    </location>
</feature>
<evidence type="ECO:0000256" key="1">
    <source>
        <dbReference type="SAM" id="MobiDB-lite"/>
    </source>
</evidence>